<organism evidence="1 2">
    <name type="scientific">Zobellella taiwanensis</name>
    <dbReference type="NCBI Taxonomy" id="347535"/>
    <lineage>
        <taxon>Bacteria</taxon>
        <taxon>Pseudomonadati</taxon>
        <taxon>Pseudomonadota</taxon>
        <taxon>Gammaproteobacteria</taxon>
        <taxon>Aeromonadales</taxon>
        <taxon>Aeromonadaceae</taxon>
        <taxon>Zobellella</taxon>
    </lineage>
</organism>
<proteinExistence type="predicted"/>
<reference evidence="1 2" key="1">
    <citation type="submission" date="2018-03" db="EMBL/GenBank/DDBJ databases">
        <title>The draft genome of Zobellella taiwanensis JCM 13381.</title>
        <authorList>
            <person name="Liu L."/>
            <person name="Li L."/>
            <person name="Wang T."/>
            <person name="Zhang X."/>
            <person name="Liang L."/>
        </authorList>
    </citation>
    <scope>NUCLEOTIDE SEQUENCE [LARGE SCALE GENOMIC DNA]</scope>
    <source>
        <strain evidence="1 2">JCM 13381</strain>
    </source>
</reference>
<dbReference type="Proteomes" id="UP000242181">
    <property type="component" value="Unassembled WGS sequence"/>
</dbReference>
<protein>
    <submittedName>
        <fullName evidence="1">Uncharacterized protein</fullName>
    </submittedName>
</protein>
<comment type="caution">
    <text evidence="1">The sequence shown here is derived from an EMBL/GenBank/DDBJ whole genome shotgun (WGS) entry which is preliminary data.</text>
</comment>
<accession>A0A2P7R4F3</accession>
<dbReference type="EMBL" id="PXYH01000006">
    <property type="protein sequence ID" value="PSJ45065.1"/>
    <property type="molecule type" value="Genomic_DNA"/>
</dbReference>
<keyword evidence="2" id="KW-1185">Reference proteome</keyword>
<dbReference type="AlphaFoldDB" id="A0A2P7R4F3"/>
<dbReference type="RefSeq" id="WP_106452862.1">
    <property type="nucleotide sequence ID" value="NZ_PXYH01000006.1"/>
</dbReference>
<evidence type="ECO:0000313" key="2">
    <source>
        <dbReference type="Proteomes" id="UP000242181"/>
    </source>
</evidence>
<evidence type="ECO:0000313" key="1">
    <source>
        <dbReference type="EMBL" id="PSJ45065.1"/>
    </source>
</evidence>
<sequence>MPTKLPPLTTFCRQCGWKKSLPPMGDVIMGLPERCPQCGNPDLQLKPSSLLESALRVLTEVAKK</sequence>
<name>A0A2P7R4F3_9GAMM</name>
<dbReference type="OrthoDB" id="9135395at2"/>
<gene>
    <name evidence="1" type="ORF">C7I36_06275</name>
</gene>